<evidence type="ECO:0000313" key="1">
    <source>
        <dbReference type="EMBL" id="ELP61990.1"/>
    </source>
</evidence>
<dbReference type="AlphaFoldDB" id="L7EUB9"/>
<evidence type="ECO:0000313" key="2">
    <source>
        <dbReference type="Proteomes" id="UP000010931"/>
    </source>
</evidence>
<sequence length="37" mass="3985">AIKAGRPIDQHAGSCTGFWSSRWSGPRLADPFGEARV</sequence>
<dbReference type="EMBL" id="AEJB01000642">
    <property type="protein sequence ID" value="ELP61990.1"/>
    <property type="molecule type" value="Genomic_DNA"/>
</dbReference>
<gene>
    <name evidence="1" type="ORF">STRTUCAR8_07653</name>
</gene>
<accession>L7EUB9</accession>
<name>L7EUB9_STRT8</name>
<dbReference type="Proteomes" id="UP000010931">
    <property type="component" value="Unassembled WGS sequence"/>
</dbReference>
<feature type="non-terminal residue" evidence="1">
    <location>
        <position position="1"/>
    </location>
</feature>
<organism evidence="1 2">
    <name type="scientific">Streptomyces turgidiscabies (strain Car8)</name>
    <dbReference type="NCBI Taxonomy" id="698760"/>
    <lineage>
        <taxon>Bacteria</taxon>
        <taxon>Bacillati</taxon>
        <taxon>Actinomycetota</taxon>
        <taxon>Actinomycetes</taxon>
        <taxon>Kitasatosporales</taxon>
        <taxon>Streptomycetaceae</taxon>
        <taxon>Streptomyces</taxon>
    </lineage>
</organism>
<keyword evidence="2" id="KW-1185">Reference proteome</keyword>
<protein>
    <submittedName>
        <fullName evidence="1">Uncharacterized protein</fullName>
    </submittedName>
</protein>
<proteinExistence type="predicted"/>
<reference evidence="1 2" key="1">
    <citation type="journal article" date="2011" name="Plasmid">
        <title>Streptomyces turgidiscabies Car8 contains a modular pathogenicity island that shares virulence genes with other actinobacterial plant pathogens.</title>
        <authorList>
            <person name="Huguet-Tapia J.C."/>
            <person name="Badger J.H."/>
            <person name="Loria R."/>
            <person name="Pettis G.S."/>
        </authorList>
    </citation>
    <scope>NUCLEOTIDE SEQUENCE [LARGE SCALE GENOMIC DNA]</scope>
    <source>
        <strain evidence="1 2">Car8</strain>
    </source>
</reference>
<comment type="caution">
    <text evidence="1">The sequence shown here is derived from an EMBL/GenBank/DDBJ whole genome shotgun (WGS) entry which is preliminary data.</text>
</comment>